<feature type="domain" description="F5/8 type C" evidence="9">
    <location>
        <begin position="1921"/>
        <end position="2073"/>
    </location>
</feature>
<dbReference type="CDD" id="cd00057">
    <property type="entry name" value="FA58C"/>
    <property type="match status" value="11"/>
</dbReference>
<name>A0AAU9WV85_9CNID</name>
<feature type="disulfide bond" evidence="7">
    <location>
        <begin position="232"/>
        <end position="241"/>
    </location>
</feature>
<keyword evidence="2 7" id="KW-0245">EGF-like domain</keyword>
<dbReference type="PROSITE" id="PS01186">
    <property type="entry name" value="EGF_2"/>
    <property type="match status" value="3"/>
</dbReference>
<feature type="domain" description="EGF-like" evidence="10">
    <location>
        <begin position="244"/>
        <end position="280"/>
    </location>
</feature>
<comment type="similarity">
    <text evidence="1">Belongs to the NOTCH family.</text>
</comment>
<evidence type="ECO:0000259" key="10">
    <source>
        <dbReference type="PROSITE" id="PS50026"/>
    </source>
</evidence>
<dbReference type="InterPro" id="IPR009030">
    <property type="entry name" value="Growth_fac_rcpt_cys_sf"/>
</dbReference>
<dbReference type="InterPro" id="IPR001881">
    <property type="entry name" value="EGF-like_Ca-bd_dom"/>
</dbReference>
<dbReference type="GO" id="GO:0005509">
    <property type="term" value="F:calcium ion binding"/>
    <property type="evidence" value="ECO:0007669"/>
    <property type="project" value="InterPro"/>
</dbReference>
<dbReference type="InterPro" id="IPR008979">
    <property type="entry name" value="Galactose-bd-like_sf"/>
</dbReference>
<accession>A0AAU9WV85</accession>
<dbReference type="SUPFAM" id="SSF49785">
    <property type="entry name" value="Galactose-binding domain-like"/>
    <property type="match status" value="11"/>
</dbReference>
<feature type="disulfide bond" evidence="7">
    <location>
        <begin position="153"/>
        <end position="162"/>
    </location>
</feature>
<dbReference type="PROSITE" id="PS50026">
    <property type="entry name" value="EGF_3"/>
    <property type="match status" value="7"/>
</dbReference>
<feature type="domain" description="F5/8 type C" evidence="9">
    <location>
        <begin position="1301"/>
        <end position="1453"/>
    </location>
</feature>
<dbReference type="Pfam" id="PF00008">
    <property type="entry name" value="EGF"/>
    <property type="match status" value="4"/>
</dbReference>
<dbReference type="FunFam" id="2.10.25.10:FF:000471">
    <property type="entry name" value="Protein lin-12"/>
    <property type="match status" value="1"/>
</dbReference>
<dbReference type="InterPro" id="IPR000742">
    <property type="entry name" value="EGF"/>
</dbReference>
<dbReference type="FunFam" id="2.10.25.10:FF:000472">
    <property type="entry name" value="Uncharacterized protein, isoform A"/>
    <property type="match status" value="1"/>
</dbReference>
<proteinExistence type="inferred from homology"/>
<feature type="domain" description="F5/8 type C" evidence="9">
    <location>
        <begin position="360"/>
        <end position="512"/>
    </location>
</feature>
<dbReference type="FunFam" id="2.10.25.10:FF:000327">
    <property type="entry name" value="neurogenic locus notch homolog protein 4"/>
    <property type="match status" value="1"/>
</dbReference>
<dbReference type="PANTHER" id="PTHR24543:SF325">
    <property type="entry name" value="F5_8 TYPE C DOMAIN-CONTAINING PROTEIN"/>
    <property type="match status" value="1"/>
</dbReference>
<feature type="domain" description="F5/8 type C" evidence="9">
    <location>
        <begin position="515"/>
        <end position="667"/>
    </location>
</feature>
<keyword evidence="4" id="KW-0677">Repeat</keyword>
<dbReference type="Pfam" id="PF00754">
    <property type="entry name" value="F5_F8_type_C"/>
    <property type="match status" value="11"/>
</dbReference>
<feature type="domain" description="F5/8 type C" evidence="9">
    <location>
        <begin position="1611"/>
        <end position="1763"/>
    </location>
</feature>
<feature type="chain" id="PRO_5043728947" evidence="8">
    <location>
        <begin position="22"/>
        <end position="2075"/>
    </location>
</feature>
<evidence type="ECO:0000256" key="2">
    <source>
        <dbReference type="ARBA" id="ARBA00022536"/>
    </source>
</evidence>
<feature type="domain" description="F5/8 type C" evidence="9">
    <location>
        <begin position="836"/>
        <end position="988"/>
    </location>
</feature>
<dbReference type="Proteomes" id="UP001159428">
    <property type="component" value="Unassembled WGS sequence"/>
</dbReference>
<dbReference type="PROSITE" id="PS01187">
    <property type="entry name" value="EGF_CA"/>
    <property type="match status" value="3"/>
</dbReference>
<dbReference type="Gene3D" id="2.10.25.10">
    <property type="entry name" value="Laminin"/>
    <property type="match status" value="7"/>
</dbReference>
<dbReference type="FunFam" id="2.10.25.10:FF:000173">
    <property type="entry name" value="Neurogenic locus notch protein 2"/>
    <property type="match status" value="1"/>
</dbReference>
<feature type="domain" description="EGF-like" evidence="10">
    <location>
        <begin position="165"/>
        <end position="201"/>
    </location>
</feature>
<feature type="domain" description="EGF-like" evidence="10">
    <location>
        <begin position="86"/>
        <end position="123"/>
    </location>
</feature>
<dbReference type="SUPFAM" id="SSF57196">
    <property type="entry name" value="EGF/Laminin"/>
    <property type="match status" value="4"/>
</dbReference>
<keyword evidence="3 8" id="KW-0732">Signal</keyword>
<feature type="domain" description="EGF-like" evidence="10">
    <location>
        <begin position="321"/>
        <end position="357"/>
    </location>
</feature>
<dbReference type="CDD" id="cd00054">
    <property type="entry name" value="EGF_CA"/>
    <property type="match status" value="7"/>
</dbReference>
<evidence type="ECO:0000256" key="4">
    <source>
        <dbReference type="ARBA" id="ARBA00022737"/>
    </source>
</evidence>
<keyword evidence="5 7" id="KW-1015">Disulfide bond</keyword>
<keyword evidence="6" id="KW-0325">Glycoprotein</keyword>
<feature type="domain" description="F5/8 type C" evidence="9">
    <location>
        <begin position="670"/>
        <end position="822"/>
    </location>
</feature>
<feature type="domain" description="EGF-like" evidence="10">
    <location>
        <begin position="125"/>
        <end position="163"/>
    </location>
</feature>
<evidence type="ECO:0000256" key="3">
    <source>
        <dbReference type="ARBA" id="ARBA00022729"/>
    </source>
</evidence>
<dbReference type="SUPFAM" id="SSF57184">
    <property type="entry name" value="Growth factor receptor domain"/>
    <property type="match status" value="1"/>
</dbReference>
<evidence type="ECO:0000256" key="7">
    <source>
        <dbReference type="PROSITE-ProRule" id="PRU00076"/>
    </source>
</evidence>
<protein>
    <submittedName>
        <fullName evidence="11">Uncharacterized protein</fullName>
    </submittedName>
</protein>
<feature type="domain" description="F5/8 type C" evidence="9">
    <location>
        <begin position="1146"/>
        <end position="1298"/>
    </location>
</feature>
<evidence type="ECO:0000256" key="1">
    <source>
        <dbReference type="ARBA" id="ARBA00005847"/>
    </source>
</evidence>
<gene>
    <name evidence="11" type="ORF">PMEA_00012507</name>
</gene>
<dbReference type="InterPro" id="IPR000421">
    <property type="entry name" value="FA58C"/>
</dbReference>
<reference evidence="11 12" key="1">
    <citation type="submission" date="2022-05" db="EMBL/GenBank/DDBJ databases">
        <authorList>
            <consortium name="Genoscope - CEA"/>
            <person name="William W."/>
        </authorList>
    </citation>
    <scope>NUCLEOTIDE SEQUENCE [LARGE SCALE GENOMIC DNA]</scope>
</reference>
<feature type="disulfide bond" evidence="7">
    <location>
        <begin position="347"/>
        <end position="356"/>
    </location>
</feature>
<organism evidence="11 12">
    <name type="scientific">Pocillopora meandrina</name>
    <dbReference type="NCBI Taxonomy" id="46732"/>
    <lineage>
        <taxon>Eukaryota</taxon>
        <taxon>Metazoa</taxon>
        <taxon>Cnidaria</taxon>
        <taxon>Anthozoa</taxon>
        <taxon>Hexacorallia</taxon>
        <taxon>Scleractinia</taxon>
        <taxon>Astrocoeniina</taxon>
        <taxon>Pocilloporidae</taxon>
        <taxon>Pocillopora</taxon>
    </lineage>
</organism>
<dbReference type="PANTHER" id="PTHR24543">
    <property type="entry name" value="MULTICOPPER OXIDASE-RELATED"/>
    <property type="match status" value="1"/>
</dbReference>
<evidence type="ECO:0000313" key="12">
    <source>
        <dbReference type="Proteomes" id="UP001159428"/>
    </source>
</evidence>
<feature type="domain" description="F5/8 type C" evidence="9">
    <location>
        <begin position="991"/>
        <end position="1143"/>
    </location>
</feature>
<dbReference type="SMART" id="SM00179">
    <property type="entry name" value="EGF_CA"/>
    <property type="match status" value="7"/>
</dbReference>
<feature type="disulfide bond" evidence="7">
    <location>
        <begin position="270"/>
        <end position="279"/>
    </location>
</feature>
<feature type="signal peptide" evidence="8">
    <location>
        <begin position="1"/>
        <end position="21"/>
    </location>
</feature>
<dbReference type="PROSITE" id="PS00022">
    <property type="entry name" value="EGF_1"/>
    <property type="match status" value="7"/>
</dbReference>
<comment type="caution">
    <text evidence="7">Lacks conserved residue(s) required for the propagation of feature annotation.</text>
</comment>
<feature type="domain" description="F5/8 type C" evidence="9">
    <location>
        <begin position="1456"/>
        <end position="1608"/>
    </location>
</feature>
<comment type="caution">
    <text evidence="11">The sequence shown here is derived from an EMBL/GenBank/DDBJ whole genome shotgun (WGS) entry which is preliminary data.</text>
</comment>
<dbReference type="SMART" id="SM00231">
    <property type="entry name" value="FA58C"/>
    <property type="match status" value="11"/>
</dbReference>
<evidence type="ECO:0000259" key="9">
    <source>
        <dbReference type="PROSITE" id="PS50022"/>
    </source>
</evidence>
<sequence length="2075" mass="232115">MAVLYLQLSFAIFTLTTVVGGYRSKNEQYFTVGREIEDAKSYDFIRDERSRYGYYDEYESLIGEAKRSRYVDEAEALIAADEDEIEELSCLENPCRYGGTCVVTSCGSYECKCRPGFSGKHCDCVVKECDFDKNPCRHNATCIDMGSDYICKCPSGIKGRHCEIDIDECDALACSNEATCINTVGSYMCKCRPGFKGKTCCSDINECESSDGDPCENGGTCENTYGSFWCACPSGFVGKRCERDRNECVDWPCENGGKCINTRGSYECSCPETYQGEHCERDVDECLTNNPCKNGATCTNLPGDYKCDCPKGWEGKNCDQDVNECTSTPCKNGGTCVNLHGSFECLCTYQHSGVLCEQACNAALGMESGAILDEQIIASSEYDGNHAAKQGRLNFLAVPGKAGSWSSRTNDANQWIQVKLPSNTKISRLSTQGRNAFNQWVTKYQLMYSEDGLNFHYYHERGQSSPKEFQGNSDSETIVYHELNPPIEARYVRLRPTAWHNHISLRMELYGCEVCVQALGMESGDIVDAQITASSEFNGNHAATQGRLNFLAVPGKAGSWSARTNDVNQWLQIKLPGYTKITRFATQGRNAFNQWVTQYKLEYSEDGVTFHYYHEPGQSAPKIFHGNTDSNTIVTHELLPPIQALYIRLRPTTWFNHISMRMEIYGCPACTKPLGMESGAILDAQITASSEFNGNHAATQGRLNFLAVPGKAGSWSARTNDVNQWIQIKFPGYTKITQFATQGRNAFNQWVTQYKLEYSEDGVTFHYYHEPGQSAPKEFVGNTDSNTIVTHELFPPIQAHYIRLRPSTWVNHISLRMEVYGCRGNVVTTIKSIASCVQALGMENGDIKDAQITASSEFDGNHAATQGRLNFLAVPGKAGSWSARTNDVNQWIQVKLPGYTKITRFATQGRNAFNQWVKQYKLEYSEDGVSFHYYHEPGQSAAKIFHGNTDSNTIVTHELLPPIQALYIRLRPTAWFNHISMRMEIYGCPACAKPLGMESGAILDAQITASSEFNGNHAATQGRLNFLAVPGKAGSWSSRTNDVNQWIQVKLPGYTRITRFATQGRNAFNQWVTQYKLEYSEDGVTFHYYHELGQSGAKIFHGNTDSNTIVTHELLPPIQALYIRLRPTAWFNHISMRMEIYGCPACTKPLGMESGSILDAQITASSEFNGNHAATQGRLNFLAVPGKAGSWSARTNDINQWIQVKLPGYTKITQFATQGRNAFNQWVTKYKLEYSEDGVTFHYYHEPGQSVAKIFHGNTDSNTIVTHELLPPIQALYIRLRPTAWFNHISMRMEIYGCPACAKPLGMESGAILDAQITASSEFNGNHAATQGRLNFLAVPGKAGSWSSRTNDVNQWIQVKLPGYTKITQFATQGRNAFNQWVTKYKLEYSEDGVTFHYYHEPGQSAAKIFHGNTDSNTIVTHELLPPIQALYIRLRPTAWFNHISMRMEIYGCPACAKPLGMESGAILDAQITASSEFNGNHAAKQGRLNFLAVPGKAGSWSARTNDVNQWIQVKLPGYTRITRFATQGRNAFNQWVTQYKLEYSEDGVTFHYYHEPGQSAAKIFHGNTDSNTIVTHELLPPIQALYIRLRPTAWFNHISMRMEIYGCPACAKPLGMESGAILDSQITASSEFNGNHAATQGRLNFLAVPGKAGSWSARTNDVNQWIQVKLPGYTKITQFATQGRNAFNQWVTKYKLEYSEDGVTFHYYHEPGQSAAKIFHGNTDSNTIVTHELLPPIQALYIRLRPTAWFNHISMRMEIYGCPACAKPLGMESGAILDAQITASSEFNGNHAATQGRLNFLAVPGKAGSWSARTNDVNQWIQVKLPGYTKITRFATQGRNAFNQWVTKYKLEYSEDGVTFHYYHEAGQSAAKIFRGNTDSNTIVTHELLPPIQALYIRLRPTSWFNHISMRMEIYGCPACTKPLGMESGAILDAQITASSEFDGNHAATQGRLNFLAVPGKAGSWSARTNDANQWIQVKLPGYTKITRFATQGRNAFNQWVTKYKLEYSEDGVTFHYYHEPGQSVAKIFHGNTDSNTIVTHELLPPIQVLYIRLRPTAWFNHISMRMELYGCEA</sequence>
<dbReference type="FunFam" id="2.60.120.260:FF:000016">
    <property type="entry name" value="Contactin-associated protein-like 4 isoform 1"/>
    <property type="match status" value="11"/>
</dbReference>
<dbReference type="PROSITE" id="PS00010">
    <property type="entry name" value="ASX_HYDROXYL"/>
    <property type="match status" value="6"/>
</dbReference>
<evidence type="ECO:0000256" key="6">
    <source>
        <dbReference type="ARBA" id="ARBA00023180"/>
    </source>
</evidence>
<dbReference type="InterPro" id="IPR018097">
    <property type="entry name" value="EGF_Ca-bd_CS"/>
</dbReference>
<dbReference type="FunFam" id="2.10.25.10:FF:000151">
    <property type="entry name" value="FAT atypical cadherin 4"/>
    <property type="match status" value="2"/>
</dbReference>
<feature type="disulfide bond" evidence="7">
    <location>
        <begin position="113"/>
        <end position="122"/>
    </location>
</feature>
<feature type="domain" description="EGF-like" evidence="10">
    <location>
        <begin position="203"/>
        <end position="242"/>
    </location>
</feature>
<evidence type="ECO:0000256" key="5">
    <source>
        <dbReference type="ARBA" id="ARBA00023157"/>
    </source>
</evidence>
<dbReference type="InterPro" id="IPR000152">
    <property type="entry name" value="EGF-type_Asp/Asn_hydroxyl_site"/>
</dbReference>
<feature type="disulfide bond" evidence="7">
    <location>
        <begin position="309"/>
        <end position="318"/>
    </location>
</feature>
<dbReference type="PROSITE" id="PS50022">
    <property type="entry name" value="FA58C_3"/>
    <property type="match status" value="11"/>
</dbReference>
<dbReference type="PROSITE" id="PS01286">
    <property type="entry name" value="FA58C_2"/>
    <property type="match status" value="11"/>
</dbReference>
<dbReference type="EMBL" id="CALNXJ010000022">
    <property type="protein sequence ID" value="CAH3127335.1"/>
    <property type="molecule type" value="Genomic_DNA"/>
</dbReference>
<evidence type="ECO:0000313" key="11">
    <source>
        <dbReference type="EMBL" id="CAH3127335.1"/>
    </source>
</evidence>
<dbReference type="Pfam" id="PF07645">
    <property type="entry name" value="EGF_CA"/>
    <property type="match status" value="3"/>
</dbReference>
<keyword evidence="12" id="KW-1185">Reference proteome</keyword>
<feature type="domain" description="F5/8 type C" evidence="9">
    <location>
        <begin position="1766"/>
        <end position="1918"/>
    </location>
</feature>
<feature type="disulfide bond" evidence="7">
    <location>
        <begin position="191"/>
        <end position="200"/>
    </location>
</feature>
<evidence type="ECO:0000256" key="8">
    <source>
        <dbReference type="SAM" id="SignalP"/>
    </source>
</evidence>
<feature type="domain" description="EGF-like" evidence="10">
    <location>
        <begin position="282"/>
        <end position="319"/>
    </location>
</feature>
<dbReference type="Gene3D" id="2.60.120.260">
    <property type="entry name" value="Galactose-binding domain-like"/>
    <property type="match status" value="11"/>
</dbReference>
<dbReference type="InterPro" id="IPR049883">
    <property type="entry name" value="NOTCH1_EGF-like"/>
</dbReference>
<dbReference type="SMART" id="SM00181">
    <property type="entry name" value="EGF"/>
    <property type="match status" value="7"/>
</dbReference>